<dbReference type="CDD" id="cd04433">
    <property type="entry name" value="AFD_class_I"/>
    <property type="match status" value="1"/>
</dbReference>
<evidence type="ECO:0000259" key="2">
    <source>
        <dbReference type="Pfam" id="PF00501"/>
    </source>
</evidence>
<dbReference type="EMBL" id="FMUB01000002">
    <property type="protein sequence ID" value="SCX08352.1"/>
    <property type="molecule type" value="Genomic_DNA"/>
</dbReference>
<sequence>MICLIGLGTDAVADGVTAAVATFAAVGAAARVAAAALTVTVLAVVVLGAASASAGVVAAGLASALVSDLELDVVSVAAGDAVLGLAAGREVPCLWVPRVLGGSVAVDFSVSDFWVSAFWVFDSPVAAPSPAAGESAVGLSWVAGSDVDAPPSDALLCLESFVDVPSAWATPPAIHMVANAHNTAHNIATDRRTRVPPWFIDIRPPNPIGDTSGPVYTERVGVGVGFSRDRYRGHVTESFTETFAARVTGYADRPCIEFGGHWYTGTEVTAMAAAVEAALSSAGVPAGAPIGLVVRNRWPHAAAIIGLLAAHRWVSMIYSFQSPTAIAADIEKLRLPAVLADDEDWTEPVVAAAAAAGSAGVRISGSGAHLVDGLARSHVDTAAGRCGVHVLTSGTTGPPKRQAIAARVLERAVYSVTGGQARADDPPELVYWPLGGIGGVCQLITGAYIGKRMVLLEKFSVQEWVRAVKTYRLQRAGVQPTVVRMLLDADLDPVDLASLQFIVSASGPLDPEVRDAFERRYRIPVLLAYGATEFAGSVCAWTPELYREFGATKRLSSGKALPDTEVRIIDADTGEQLEAGRHGLLEARIASINPDWIRTTDIASIDSDGFITLHGRADGAINRGGFKILPETVRRVLLDHPGVRDACVVGVPDARLGQVPFAAVELIPDAPAPDPAALLDLVRETLPHHSVPVRVVVVDALPRNPALKVSLRDVAALYRP</sequence>
<name>A0A1G4VL18_9MYCO</name>
<dbReference type="STRING" id="1502745.SAMN02799620_01220"/>
<dbReference type="SUPFAM" id="SSF56801">
    <property type="entry name" value="Acetyl-CoA synthetase-like"/>
    <property type="match status" value="1"/>
</dbReference>
<dbReference type="InterPro" id="IPR045851">
    <property type="entry name" value="AMP-bd_C_sf"/>
</dbReference>
<feature type="transmembrane region" description="Helical" evidence="1">
    <location>
        <begin position="16"/>
        <end position="34"/>
    </location>
</feature>
<accession>A0A1G4VL18</accession>
<dbReference type="GO" id="GO:0031956">
    <property type="term" value="F:medium-chain fatty acid-CoA ligase activity"/>
    <property type="evidence" value="ECO:0007669"/>
    <property type="project" value="TreeGrafter"/>
</dbReference>
<evidence type="ECO:0000313" key="4">
    <source>
        <dbReference type="EMBL" id="SCX08352.1"/>
    </source>
</evidence>
<feature type="domain" description="AMP-dependent synthetase/ligase" evidence="2">
    <location>
        <begin position="244"/>
        <end position="585"/>
    </location>
</feature>
<dbReference type="AlphaFoldDB" id="A0A1G4VL18"/>
<dbReference type="GO" id="GO:0006631">
    <property type="term" value="P:fatty acid metabolic process"/>
    <property type="evidence" value="ECO:0007669"/>
    <property type="project" value="TreeGrafter"/>
</dbReference>
<dbReference type="PANTHER" id="PTHR43201:SF32">
    <property type="entry name" value="2-SUCCINYLBENZOATE--COA LIGASE, CHLOROPLASTIC_PEROXISOMAL"/>
    <property type="match status" value="1"/>
</dbReference>
<dbReference type="PANTHER" id="PTHR43201">
    <property type="entry name" value="ACYL-COA SYNTHETASE"/>
    <property type="match status" value="1"/>
</dbReference>
<dbReference type="Proteomes" id="UP000199707">
    <property type="component" value="Unassembled WGS sequence"/>
</dbReference>
<feature type="transmembrane region" description="Helical" evidence="1">
    <location>
        <begin position="41"/>
        <end position="66"/>
    </location>
</feature>
<evidence type="ECO:0000259" key="3">
    <source>
        <dbReference type="Pfam" id="PF13193"/>
    </source>
</evidence>
<dbReference type="Gene3D" id="3.40.50.12780">
    <property type="entry name" value="N-terminal domain of ligase-like"/>
    <property type="match status" value="1"/>
</dbReference>
<gene>
    <name evidence="4" type="ORF">SAMN02799620_01220</name>
</gene>
<keyword evidence="4" id="KW-0436">Ligase</keyword>
<dbReference type="Pfam" id="PF00501">
    <property type="entry name" value="AMP-binding"/>
    <property type="match status" value="1"/>
</dbReference>
<evidence type="ECO:0000256" key="1">
    <source>
        <dbReference type="SAM" id="Phobius"/>
    </source>
</evidence>
<keyword evidence="1" id="KW-0812">Transmembrane</keyword>
<keyword evidence="1" id="KW-0472">Membrane</keyword>
<proteinExistence type="predicted"/>
<dbReference type="Pfam" id="PF13193">
    <property type="entry name" value="AMP-binding_C"/>
    <property type="match status" value="1"/>
</dbReference>
<evidence type="ECO:0000313" key="5">
    <source>
        <dbReference type="Proteomes" id="UP000199707"/>
    </source>
</evidence>
<reference evidence="5" key="1">
    <citation type="submission" date="2016-10" db="EMBL/GenBank/DDBJ databases">
        <authorList>
            <person name="Varghese N."/>
            <person name="Submissions S."/>
        </authorList>
    </citation>
    <scope>NUCLEOTIDE SEQUENCE [LARGE SCALE GENOMIC DNA]</scope>
    <source>
        <strain evidence="5">UNC267MFSha1.1M11</strain>
    </source>
</reference>
<organism evidence="4 5">
    <name type="scientific">Mycolicibacterium fluoranthenivorans</name>
    <dbReference type="NCBI Taxonomy" id="258505"/>
    <lineage>
        <taxon>Bacteria</taxon>
        <taxon>Bacillati</taxon>
        <taxon>Actinomycetota</taxon>
        <taxon>Actinomycetes</taxon>
        <taxon>Mycobacteriales</taxon>
        <taxon>Mycobacteriaceae</taxon>
        <taxon>Mycolicibacterium</taxon>
    </lineage>
</organism>
<dbReference type="InterPro" id="IPR042099">
    <property type="entry name" value="ANL_N_sf"/>
</dbReference>
<dbReference type="Gene3D" id="3.30.300.30">
    <property type="match status" value="1"/>
</dbReference>
<dbReference type="InterPro" id="IPR000873">
    <property type="entry name" value="AMP-dep_synth/lig_dom"/>
</dbReference>
<protein>
    <submittedName>
        <fullName evidence="4">Acyl-CoA synthetase (AMP-forming)/AMP-acid ligase II</fullName>
    </submittedName>
</protein>
<dbReference type="InterPro" id="IPR025110">
    <property type="entry name" value="AMP-bd_C"/>
</dbReference>
<keyword evidence="1" id="KW-1133">Transmembrane helix</keyword>
<feature type="domain" description="AMP-binding enzyme C-terminal" evidence="3">
    <location>
        <begin position="636"/>
        <end position="705"/>
    </location>
</feature>